<keyword evidence="1" id="KW-1133">Transmembrane helix</keyword>
<gene>
    <name evidence="2" type="ORF">EBF16_24385</name>
</gene>
<sequence>MGEMKVRPQSIINFERLMFGTFVLGLIQSYLGWDRATQMASAGLILTVQALTFGLMIALVLFLSRRRSKIAMWILIIMFLIGLPFFFKMISQGALLGAVWIGIAQTLGQFVAYGLLFTSSARDWLKGIEPGYGR</sequence>
<feature type="transmembrane region" description="Helical" evidence="1">
    <location>
        <begin position="93"/>
        <end position="116"/>
    </location>
</feature>
<organism evidence="2 3">
    <name type="scientific">Sphingobium yanoikuyae</name>
    <name type="common">Sphingomonas yanoikuyae</name>
    <dbReference type="NCBI Taxonomy" id="13690"/>
    <lineage>
        <taxon>Bacteria</taxon>
        <taxon>Pseudomonadati</taxon>
        <taxon>Pseudomonadota</taxon>
        <taxon>Alphaproteobacteria</taxon>
        <taxon>Sphingomonadales</taxon>
        <taxon>Sphingomonadaceae</taxon>
        <taxon>Sphingobium</taxon>
    </lineage>
</organism>
<dbReference type="Proteomes" id="UP000280708">
    <property type="component" value="Chromosome"/>
</dbReference>
<keyword evidence="1" id="KW-0472">Membrane</keyword>
<dbReference type="AlphaFoldDB" id="A0A3G2UZF2"/>
<keyword evidence="1" id="KW-0812">Transmembrane</keyword>
<accession>A0A3G2UZF2</accession>
<dbReference type="EMBL" id="CP033230">
    <property type="protein sequence ID" value="AYO79728.1"/>
    <property type="molecule type" value="Genomic_DNA"/>
</dbReference>
<evidence type="ECO:0000313" key="2">
    <source>
        <dbReference type="EMBL" id="AYO79728.1"/>
    </source>
</evidence>
<protein>
    <submittedName>
        <fullName evidence="2">Uncharacterized protein</fullName>
    </submittedName>
</protein>
<reference evidence="2 3" key="1">
    <citation type="submission" date="2018-10" db="EMBL/GenBank/DDBJ databases">
        <title>Characterization and genome analysis of a novel bacterium Sphingobium yanoikuyae SJTF8 capable of degrading PAHs.</title>
        <authorList>
            <person name="Yin C."/>
            <person name="Xiong W."/>
            <person name="Liang R."/>
        </authorList>
    </citation>
    <scope>NUCLEOTIDE SEQUENCE [LARGE SCALE GENOMIC DNA]</scope>
    <source>
        <strain evidence="2 3">SJTF8</strain>
    </source>
</reference>
<evidence type="ECO:0000313" key="3">
    <source>
        <dbReference type="Proteomes" id="UP000280708"/>
    </source>
</evidence>
<evidence type="ECO:0000256" key="1">
    <source>
        <dbReference type="SAM" id="Phobius"/>
    </source>
</evidence>
<feature type="transmembrane region" description="Helical" evidence="1">
    <location>
        <begin position="70"/>
        <end position="87"/>
    </location>
</feature>
<proteinExistence type="predicted"/>
<feature type="transmembrane region" description="Helical" evidence="1">
    <location>
        <begin position="12"/>
        <end position="33"/>
    </location>
</feature>
<feature type="transmembrane region" description="Helical" evidence="1">
    <location>
        <begin position="39"/>
        <end position="63"/>
    </location>
</feature>
<name>A0A3G2UZF2_SPHYA</name>